<name>A0A0X3PGA0_SCHSO</name>
<protein>
    <submittedName>
        <fullName evidence="1">Uncharacterized protein</fullName>
    </submittedName>
</protein>
<sequence length="110" mass="13156">MLFNLGYHVCYYEVSGLIYGLGLTIRRLILAGQDQLFNSFYWIPELLHFDMKMFKILIKFTEIENVIYFQCNLTMQYKVTRSHYKYGSMQQELFVLINLVTAYKLQPIFA</sequence>
<reference evidence="1" key="1">
    <citation type="submission" date="2016-01" db="EMBL/GenBank/DDBJ databases">
        <title>Reference transcriptome for the parasite Schistocephalus solidus: insights into the molecular evolution of parasitism.</title>
        <authorList>
            <person name="Hebert F.O."/>
            <person name="Grambauer S."/>
            <person name="Barber I."/>
            <person name="Landry C.R."/>
            <person name="Aubin-Horth N."/>
        </authorList>
    </citation>
    <scope>NUCLEOTIDE SEQUENCE</scope>
</reference>
<organism evidence="1">
    <name type="scientific">Schistocephalus solidus</name>
    <name type="common">Tapeworm</name>
    <dbReference type="NCBI Taxonomy" id="70667"/>
    <lineage>
        <taxon>Eukaryota</taxon>
        <taxon>Metazoa</taxon>
        <taxon>Spiralia</taxon>
        <taxon>Lophotrochozoa</taxon>
        <taxon>Platyhelminthes</taxon>
        <taxon>Cestoda</taxon>
        <taxon>Eucestoda</taxon>
        <taxon>Diphyllobothriidea</taxon>
        <taxon>Diphyllobothriidae</taxon>
        <taxon>Schistocephalus</taxon>
    </lineage>
</organism>
<proteinExistence type="predicted"/>
<gene>
    <name evidence="1" type="ORF">TR104679</name>
</gene>
<dbReference type="EMBL" id="GEEE01012382">
    <property type="protein sequence ID" value="JAP50843.1"/>
    <property type="molecule type" value="Transcribed_RNA"/>
</dbReference>
<accession>A0A0X3PGA0</accession>
<dbReference type="AlphaFoldDB" id="A0A0X3PGA0"/>
<evidence type="ECO:0000313" key="1">
    <source>
        <dbReference type="EMBL" id="JAP50843.1"/>
    </source>
</evidence>